<organism evidence="13 14">
    <name type="scientific">Actinomadura fibrosa</name>
    <dbReference type="NCBI Taxonomy" id="111802"/>
    <lineage>
        <taxon>Bacteria</taxon>
        <taxon>Bacillati</taxon>
        <taxon>Actinomycetota</taxon>
        <taxon>Actinomycetes</taxon>
        <taxon>Streptosporangiales</taxon>
        <taxon>Thermomonosporaceae</taxon>
        <taxon>Actinomadura</taxon>
    </lineage>
</organism>
<keyword evidence="3" id="KW-0410">Iron transport</keyword>
<evidence type="ECO:0000256" key="3">
    <source>
        <dbReference type="ARBA" id="ARBA00022496"/>
    </source>
</evidence>
<keyword evidence="2" id="KW-1003">Cell membrane</keyword>
<dbReference type="InterPro" id="IPR008995">
    <property type="entry name" value="Mo/tungstate-bd_C_term_dom"/>
</dbReference>
<evidence type="ECO:0000256" key="1">
    <source>
        <dbReference type="ARBA" id="ARBA00022448"/>
    </source>
</evidence>
<evidence type="ECO:0000256" key="9">
    <source>
        <dbReference type="ARBA" id="ARBA00023136"/>
    </source>
</evidence>
<dbReference type="InterPro" id="IPR003593">
    <property type="entry name" value="AAA+_ATPase"/>
</dbReference>
<dbReference type="CDD" id="cd03259">
    <property type="entry name" value="ABC_Carb_Solutes_like"/>
    <property type="match status" value="1"/>
</dbReference>
<dbReference type="PANTHER" id="PTHR42781:SF4">
    <property type="entry name" value="SPERMIDINE_PUTRESCINE IMPORT ATP-BINDING PROTEIN POTA"/>
    <property type="match status" value="1"/>
</dbReference>
<protein>
    <submittedName>
        <fullName evidence="13">ABC transporter ATP-binding protein</fullName>
    </submittedName>
</protein>
<comment type="caution">
    <text evidence="13">The sequence shown here is derived from an EMBL/GenBank/DDBJ whole genome shotgun (WGS) entry which is preliminary data.</text>
</comment>
<feature type="domain" description="Mop" evidence="12">
    <location>
        <begin position="282"/>
        <end position="347"/>
    </location>
</feature>
<dbReference type="PANTHER" id="PTHR42781">
    <property type="entry name" value="SPERMIDINE/PUTRESCINE IMPORT ATP-BINDING PROTEIN POTA"/>
    <property type="match status" value="1"/>
</dbReference>
<name>A0ABW2XPV5_9ACTN</name>
<evidence type="ECO:0000259" key="11">
    <source>
        <dbReference type="PROSITE" id="PS50893"/>
    </source>
</evidence>
<evidence type="ECO:0000256" key="2">
    <source>
        <dbReference type="ARBA" id="ARBA00022475"/>
    </source>
</evidence>
<dbReference type="Proteomes" id="UP001597063">
    <property type="component" value="Unassembled WGS sequence"/>
</dbReference>
<dbReference type="EMBL" id="JBHTGP010000014">
    <property type="protein sequence ID" value="MFD0688536.1"/>
    <property type="molecule type" value="Genomic_DNA"/>
</dbReference>
<reference evidence="14" key="1">
    <citation type="journal article" date="2019" name="Int. J. Syst. Evol. Microbiol.">
        <title>The Global Catalogue of Microorganisms (GCM) 10K type strain sequencing project: providing services to taxonomists for standard genome sequencing and annotation.</title>
        <authorList>
            <consortium name="The Broad Institute Genomics Platform"/>
            <consortium name="The Broad Institute Genome Sequencing Center for Infectious Disease"/>
            <person name="Wu L."/>
            <person name="Ma J."/>
        </authorList>
    </citation>
    <scope>NUCLEOTIDE SEQUENCE [LARGE SCALE GENOMIC DNA]</scope>
    <source>
        <strain evidence="14">JCM 9371</strain>
    </source>
</reference>
<evidence type="ECO:0000256" key="4">
    <source>
        <dbReference type="ARBA" id="ARBA00022505"/>
    </source>
</evidence>
<proteinExistence type="predicted"/>
<evidence type="ECO:0000256" key="6">
    <source>
        <dbReference type="ARBA" id="ARBA00022840"/>
    </source>
</evidence>
<dbReference type="InterPro" id="IPR003439">
    <property type="entry name" value="ABC_transporter-like_ATP-bd"/>
</dbReference>
<gene>
    <name evidence="13" type="ORF">ACFQZM_28850</name>
</gene>
<dbReference type="InterPro" id="IPR027417">
    <property type="entry name" value="P-loop_NTPase"/>
</dbReference>
<dbReference type="Gene3D" id="2.40.50.100">
    <property type="match status" value="1"/>
</dbReference>
<dbReference type="InterPro" id="IPR004606">
    <property type="entry name" value="Mop_domain"/>
</dbReference>
<dbReference type="Gene3D" id="3.40.50.300">
    <property type="entry name" value="P-loop containing nucleotide triphosphate hydrolases"/>
    <property type="match status" value="1"/>
</dbReference>
<dbReference type="PROSITE" id="PS00211">
    <property type="entry name" value="ABC_TRANSPORTER_1"/>
    <property type="match status" value="1"/>
</dbReference>
<evidence type="ECO:0000256" key="7">
    <source>
        <dbReference type="ARBA" id="ARBA00023004"/>
    </source>
</evidence>
<evidence type="ECO:0000256" key="8">
    <source>
        <dbReference type="ARBA" id="ARBA00023065"/>
    </source>
</evidence>
<evidence type="ECO:0000313" key="13">
    <source>
        <dbReference type="EMBL" id="MFD0688536.1"/>
    </source>
</evidence>
<dbReference type="SUPFAM" id="SSF50331">
    <property type="entry name" value="MOP-like"/>
    <property type="match status" value="1"/>
</dbReference>
<dbReference type="SMART" id="SM00382">
    <property type="entry name" value="AAA"/>
    <property type="match status" value="1"/>
</dbReference>
<dbReference type="InterPro" id="IPR017871">
    <property type="entry name" value="ABC_transporter-like_CS"/>
</dbReference>
<keyword evidence="6 13" id="KW-0067">ATP-binding</keyword>
<keyword evidence="5" id="KW-0547">Nucleotide-binding</keyword>
<dbReference type="GO" id="GO:0005524">
    <property type="term" value="F:ATP binding"/>
    <property type="evidence" value="ECO:0007669"/>
    <property type="project" value="UniProtKB-KW"/>
</dbReference>
<evidence type="ECO:0000259" key="12">
    <source>
        <dbReference type="PROSITE" id="PS51866"/>
    </source>
</evidence>
<keyword evidence="7" id="KW-0408">Iron</keyword>
<dbReference type="Pfam" id="PF00005">
    <property type="entry name" value="ABC_tran"/>
    <property type="match status" value="1"/>
</dbReference>
<feature type="domain" description="ABC transporter" evidence="11">
    <location>
        <begin position="2"/>
        <end position="232"/>
    </location>
</feature>
<keyword evidence="14" id="KW-1185">Reference proteome</keyword>
<dbReference type="Pfam" id="PF03459">
    <property type="entry name" value="TOBE"/>
    <property type="match status" value="1"/>
</dbReference>
<keyword evidence="8" id="KW-0406">Ion transport</keyword>
<sequence>MTAGLDARVVVRRGVFDLDLALRAAPGEVVALLGPNGAGKSTALRALAGLVPMAGGHLRVDGADLRPLPPERRRIGMVFQDYLLFPHLSALDNVAFGLRCQGARKRAARREAAGWLERVGLAGHAAARPGALSGGQAQRVALARALAVRPGLLLLDEPLAALDAHTRLEIRAALRRHLAGFEGAAVLVTHDPLDAMVLADRIVVVEGGRLVQEGTPAEVARRPRTDYVARLVGLNLYRGRARGGTVALADGSATLDTVDLLEGEVFLAFAPASVALYRRRPDGSPRNLWRARVAAVERHGDRVRVQLSAPPFPAVADVTPAAVAELQLSEGSTIWAAVKATDTHVYPA</sequence>
<accession>A0ABW2XPV5</accession>
<dbReference type="InterPro" id="IPR050093">
    <property type="entry name" value="ABC_SmlMolc_Importer"/>
</dbReference>
<dbReference type="RefSeq" id="WP_378324179.1">
    <property type="nucleotide sequence ID" value="NZ_JBHTGP010000014.1"/>
</dbReference>
<keyword evidence="4 10" id="KW-0500">Molybdenum</keyword>
<dbReference type="PROSITE" id="PS51866">
    <property type="entry name" value="MOP"/>
    <property type="match status" value="1"/>
</dbReference>
<dbReference type="SUPFAM" id="SSF52540">
    <property type="entry name" value="P-loop containing nucleoside triphosphate hydrolases"/>
    <property type="match status" value="1"/>
</dbReference>
<dbReference type="PROSITE" id="PS50893">
    <property type="entry name" value="ABC_TRANSPORTER_2"/>
    <property type="match status" value="1"/>
</dbReference>
<evidence type="ECO:0000256" key="5">
    <source>
        <dbReference type="ARBA" id="ARBA00022741"/>
    </source>
</evidence>
<dbReference type="InterPro" id="IPR015853">
    <property type="entry name" value="ABC_transpr_FbpC"/>
</dbReference>
<evidence type="ECO:0000313" key="14">
    <source>
        <dbReference type="Proteomes" id="UP001597063"/>
    </source>
</evidence>
<keyword evidence="9" id="KW-0472">Membrane</keyword>
<keyword evidence="1" id="KW-0813">Transport</keyword>
<evidence type="ECO:0000256" key="10">
    <source>
        <dbReference type="PROSITE-ProRule" id="PRU01213"/>
    </source>
</evidence>
<dbReference type="InterPro" id="IPR005116">
    <property type="entry name" value="Transp-assoc_OB_typ1"/>
</dbReference>